<dbReference type="PANTHER" id="PTHR12110:SF53">
    <property type="entry name" value="BLR5974 PROTEIN"/>
    <property type="match status" value="1"/>
</dbReference>
<dbReference type="Pfam" id="PF01261">
    <property type="entry name" value="AP_endonuc_2"/>
    <property type="match status" value="1"/>
</dbReference>
<dbReference type="InterPro" id="IPR050312">
    <property type="entry name" value="IolE/XylAMocC-like"/>
</dbReference>
<dbReference type="Proteomes" id="UP000197032">
    <property type="component" value="Unassembled WGS sequence"/>
</dbReference>
<dbReference type="EMBL" id="BDGJ01000073">
    <property type="protein sequence ID" value="GAW92365.1"/>
    <property type="molecule type" value="Genomic_DNA"/>
</dbReference>
<dbReference type="InterPro" id="IPR036237">
    <property type="entry name" value="Xyl_isomerase-like_sf"/>
</dbReference>
<gene>
    <name evidence="2" type="ORF">KKC1_15200</name>
</gene>
<organism evidence="2 3">
    <name type="scientific">Calderihabitans maritimus</name>
    <dbReference type="NCBI Taxonomy" id="1246530"/>
    <lineage>
        <taxon>Bacteria</taxon>
        <taxon>Bacillati</taxon>
        <taxon>Bacillota</taxon>
        <taxon>Clostridia</taxon>
        <taxon>Neomoorellales</taxon>
        <taxon>Calderihabitantaceae</taxon>
        <taxon>Calderihabitans</taxon>
    </lineage>
</organism>
<proteinExistence type="predicted"/>
<dbReference type="InterPro" id="IPR013022">
    <property type="entry name" value="Xyl_isomerase-like_TIM-brl"/>
</dbReference>
<dbReference type="Gene3D" id="3.20.20.150">
    <property type="entry name" value="Divalent-metal-dependent TIM barrel enzymes"/>
    <property type="match status" value="1"/>
</dbReference>
<dbReference type="RefSeq" id="WP_192868121.1">
    <property type="nucleotide sequence ID" value="NZ_BDGJ01000073.1"/>
</dbReference>
<evidence type="ECO:0000313" key="2">
    <source>
        <dbReference type="EMBL" id="GAW92365.1"/>
    </source>
</evidence>
<dbReference type="AlphaFoldDB" id="A0A1Z5HSS3"/>
<feature type="domain" description="Xylose isomerase-like TIM barrel" evidence="1">
    <location>
        <begin position="28"/>
        <end position="290"/>
    </location>
</feature>
<keyword evidence="3" id="KW-1185">Reference proteome</keyword>
<evidence type="ECO:0000313" key="3">
    <source>
        <dbReference type="Proteomes" id="UP000197032"/>
    </source>
</evidence>
<sequence>MNIKGIGVNADSSSIDGDLHSLISQLDYFAGLGIDYVEIPVHGLDIIMNGRLNKKTVSAVKKILWNFDLKYTVHAPDKVNLMDRDDPLTHHMGLEATIQFAGEIGAEIVVYHSSYTYLNRDVAVENIAQHGEPTEDQRYCQLMEVEINNLRHIGEYASAVGVTVAIENNFLKGSGNLYTYGIYPETLRDIIVQVNHPNVGICYDFGHGYLAAKQYGFDLIDGVETVAPYLTHIHVHDNFGRSGVDSRNIERIPFGIGDLHLPIGWGEIPYSKILPKLNNYTGVFMMEIHPRFHTYLGEIIRDIRKQLATLKS</sequence>
<name>A0A1Z5HSS3_9FIRM</name>
<comment type="caution">
    <text evidence="2">The sequence shown here is derived from an EMBL/GenBank/DDBJ whole genome shotgun (WGS) entry which is preliminary data.</text>
</comment>
<reference evidence="3" key="1">
    <citation type="journal article" date="2017" name="Appl. Environ. Microbiol.">
        <title>Genomic analysis of Calderihabitans maritimus KKC1, a thermophilic hydrogenogenic carboxydotrophic bacterium isolated from marine sediment.</title>
        <authorList>
            <person name="Omae K."/>
            <person name="Yoneda Y."/>
            <person name="Fukuyama Y."/>
            <person name="Yoshida T."/>
            <person name="Sako Y."/>
        </authorList>
    </citation>
    <scope>NUCLEOTIDE SEQUENCE [LARGE SCALE GENOMIC DNA]</scope>
    <source>
        <strain evidence="3">KKC1</strain>
    </source>
</reference>
<protein>
    <recommendedName>
        <fullName evidence="1">Xylose isomerase-like TIM barrel domain-containing protein</fullName>
    </recommendedName>
</protein>
<accession>A0A1Z5HSS3</accession>
<dbReference type="SUPFAM" id="SSF51658">
    <property type="entry name" value="Xylose isomerase-like"/>
    <property type="match status" value="1"/>
</dbReference>
<evidence type="ECO:0000259" key="1">
    <source>
        <dbReference type="Pfam" id="PF01261"/>
    </source>
</evidence>
<dbReference type="PANTHER" id="PTHR12110">
    <property type="entry name" value="HYDROXYPYRUVATE ISOMERASE"/>
    <property type="match status" value="1"/>
</dbReference>